<dbReference type="PANTHER" id="PTHR21666">
    <property type="entry name" value="PEPTIDASE-RELATED"/>
    <property type="match status" value="1"/>
</dbReference>
<dbReference type="Gene3D" id="2.70.70.10">
    <property type="entry name" value="Glucose Permease (Domain IIA)"/>
    <property type="match status" value="1"/>
</dbReference>
<keyword evidence="4" id="KW-1185">Reference proteome</keyword>
<name>A0ABU8W5E5_9BURK</name>
<evidence type="ECO:0000256" key="1">
    <source>
        <dbReference type="ARBA" id="ARBA00038420"/>
    </source>
</evidence>
<dbReference type="Pfam" id="PF01551">
    <property type="entry name" value="Peptidase_M23"/>
    <property type="match status" value="1"/>
</dbReference>
<dbReference type="SMART" id="SM00257">
    <property type="entry name" value="LysM"/>
    <property type="match status" value="1"/>
</dbReference>
<dbReference type="RefSeq" id="WP_340366248.1">
    <property type="nucleotide sequence ID" value="NZ_JBBKZV010000020.1"/>
</dbReference>
<dbReference type="PROSITE" id="PS51782">
    <property type="entry name" value="LYSM"/>
    <property type="match status" value="1"/>
</dbReference>
<comment type="caution">
    <text evidence="3">The sequence shown here is derived from an EMBL/GenBank/DDBJ whole genome shotgun (WGS) entry which is preliminary data.</text>
</comment>
<gene>
    <name evidence="3" type="ORF">WKW80_24855</name>
</gene>
<organism evidence="3 4">
    <name type="scientific">Variovorax humicola</name>
    <dbReference type="NCBI Taxonomy" id="1769758"/>
    <lineage>
        <taxon>Bacteria</taxon>
        <taxon>Pseudomonadati</taxon>
        <taxon>Pseudomonadota</taxon>
        <taxon>Betaproteobacteria</taxon>
        <taxon>Burkholderiales</taxon>
        <taxon>Comamonadaceae</taxon>
        <taxon>Variovorax</taxon>
    </lineage>
</organism>
<dbReference type="CDD" id="cd00118">
    <property type="entry name" value="LysM"/>
    <property type="match status" value="1"/>
</dbReference>
<dbReference type="Gene3D" id="3.10.350.10">
    <property type="entry name" value="LysM domain"/>
    <property type="match status" value="1"/>
</dbReference>
<dbReference type="InterPro" id="IPR016047">
    <property type="entry name" value="M23ase_b-sheet_dom"/>
</dbReference>
<evidence type="ECO:0000313" key="4">
    <source>
        <dbReference type="Proteomes" id="UP001363010"/>
    </source>
</evidence>
<sequence>MQGFGNRSWVAGISLVLTLVIAGCATPRSPAPVEDRGTMTKAPSAPAVVVANPGGSPLTVDQQGRPLAGIENYGKPGYYAVRPGDTIRRIGLDTAQRWQDIARWNNLENPDQIEVGQVLRVIPPLGSGATAATSTDSGAAARAATPTAGAAASSTTAASAAAVTAATAAAATATAPAPATATATAPAASAPFKPPVTTSSVAPAAAASGDEDVGWIWPAQGSLIAGFDEVKNKGLDIAGKAGEPVLAAADGQVVYAGANLRAYGNLIILKHNGTYLTAYAHNQTLLVKEDQTVQKGQKIAEMGNSGTDRIKLHFEIRRQGKPVDPARYLPPR</sequence>
<feature type="domain" description="LysM" evidence="2">
    <location>
        <begin position="77"/>
        <end position="121"/>
    </location>
</feature>
<protein>
    <submittedName>
        <fullName evidence="3">Peptidoglycan DD-metalloendopeptidase family protein</fullName>
    </submittedName>
</protein>
<dbReference type="InterPro" id="IPR011055">
    <property type="entry name" value="Dup_hybrid_motif"/>
</dbReference>
<dbReference type="SUPFAM" id="SSF51261">
    <property type="entry name" value="Duplicated hybrid motif"/>
    <property type="match status" value="1"/>
</dbReference>
<reference evidence="3 4" key="1">
    <citation type="submission" date="2024-03" db="EMBL/GenBank/DDBJ databases">
        <title>Novel species of the genus Variovorax.</title>
        <authorList>
            <person name="Liu Q."/>
            <person name="Xin Y.-H."/>
        </authorList>
    </citation>
    <scope>NUCLEOTIDE SEQUENCE [LARGE SCALE GENOMIC DNA]</scope>
    <source>
        <strain evidence="3 4">KACC 18501</strain>
    </source>
</reference>
<dbReference type="InterPro" id="IPR050570">
    <property type="entry name" value="Cell_wall_metabolism_enzyme"/>
</dbReference>
<dbReference type="PANTHER" id="PTHR21666:SF263">
    <property type="entry name" value="MUREIN HYDROLASE ACTIVATOR NLPD"/>
    <property type="match status" value="1"/>
</dbReference>
<accession>A0ABU8W5E5</accession>
<dbReference type="InterPro" id="IPR018392">
    <property type="entry name" value="LysM"/>
</dbReference>
<evidence type="ECO:0000313" key="3">
    <source>
        <dbReference type="EMBL" id="MEJ8825219.1"/>
    </source>
</evidence>
<dbReference type="Pfam" id="PF01476">
    <property type="entry name" value="LysM"/>
    <property type="match status" value="1"/>
</dbReference>
<dbReference type="CDD" id="cd12797">
    <property type="entry name" value="M23_peptidase"/>
    <property type="match status" value="1"/>
</dbReference>
<dbReference type="PROSITE" id="PS51257">
    <property type="entry name" value="PROKAR_LIPOPROTEIN"/>
    <property type="match status" value="1"/>
</dbReference>
<evidence type="ECO:0000259" key="2">
    <source>
        <dbReference type="PROSITE" id="PS51782"/>
    </source>
</evidence>
<comment type="similarity">
    <text evidence="1">Belongs to the E.coli NlpD/Haemophilus LppB family.</text>
</comment>
<proteinExistence type="inferred from homology"/>
<dbReference type="InterPro" id="IPR036779">
    <property type="entry name" value="LysM_dom_sf"/>
</dbReference>
<dbReference type="EMBL" id="JBBKZV010000020">
    <property type="protein sequence ID" value="MEJ8825219.1"/>
    <property type="molecule type" value="Genomic_DNA"/>
</dbReference>
<dbReference type="Proteomes" id="UP001363010">
    <property type="component" value="Unassembled WGS sequence"/>
</dbReference>